<feature type="transmembrane region" description="Helical" evidence="9">
    <location>
        <begin position="360"/>
        <end position="380"/>
    </location>
</feature>
<feature type="transmembrane region" description="Helical" evidence="9">
    <location>
        <begin position="271"/>
        <end position="290"/>
    </location>
</feature>
<dbReference type="STRING" id="526729.SAMN04324258_1964"/>
<evidence type="ECO:0000256" key="5">
    <source>
        <dbReference type="ARBA" id="ARBA00022692"/>
    </source>
</evidence>
<evidence type="ECO:0000256" key="9">
    <source>
        <dbReference type="SAM" id="Phobius"/>
    </source>
</evidence>
<dbReference type="InterPro" id="IPR036259">
    <property type="entry name" value="MFS_trans_sf"/>
</dbReference>
<evidence type="ECO:0000256" key="1">
    <source>
        <dbReference type="ARBA" id="ARBA00004651"/>
    </source>
</evidence>
<dbReference type="AlphaFoldDB" id="A0A1T5K9I1"/>
<sequence length="415" mass="42157">MITAPPAPTAARDTAPFEGHRPGSRAYRRTLLGLAAGGLANFSLLYYVQPLLPQVAAHYDVSAGASAQVLSVTTAAMAVALLAVGPLADRFGRVEVMRWSLLASGLLGLASAFAPTWGSLLVLRGLAGVALAGLPAVALAYLREEMHPGAHARANAAYIAGTAVGGAVGRLVPGPLAAVGGWPLATEVLGVTTLLAAVALWVLVPRSARFTPRPLRLGSVLTGTASAFRDPVVALLCAVGFASMGTFVGVYNAVAFRLEAPPFSLGHAVTLVYLAYPIGIVTPSVAQLVARRRGRGAAVVAGLVLLAVGVAVTAPPSVVTVVAGLGILTVGFFCAHSLVSGWAVDRAHRLGRGTAQASSAYLFAYYVGSAVMGAVATHVWEDAGWAGVLTVSLATTVVAVVAAAVAARLDRRPTV</sequence>
<feature type="transmembrane region" description="Helical" evidence="9">
    <location>
        <begin position="154"/>
        <end position="172"/>
    </location>
</feature>
<feature type="transmembrane region" description="Helical" evidence="9">
    <location>
        <begin position="232"/>
        <end position="251"/>
    </location>
</feature>
<dbReference type="PANTHER" id="PTHR43271">
    <property type="entry name" value="BLL2771 PROTEIN"/>
    <property type="match status" value="1"/>
</dbReference>
<accession>A0A1T5K9I1</accession>
<feature type="transmembrane region" description="Helical" evidence="9">
    <location>
        <begin position="61"/>
        <end position="84"/>
    </location>
</feature>
<keyword evidence="4" id="KW-1003">Cell membrane</keyword>
<feature type="transmembrane region" description="Helical" evidence="9">
    <location>
        <begin position="121"/>
        <end position="142"/>
    </location>
</feature>
<evidence type="ECO:0000256" key="6">
    <source>
        <dbReference type="ARBA" id="ARBA00022989"/>
    </source>
</evidence>
<comment type="similarity">
    <text evidence="2">Belongs to the major facilitator superfamily.</text>
</comment>
<dbReference type="InterPro" id="IPR020846">
    <property type="entry name" value="MFS_dom"/>
</dbReference>
<dbReference type="PANTHER" id="PTHR43271:SF1">
    <property type="entry name" value="INNER MEMBRANE TRANSPORT PROTEIN YNFM"/>
    <property type="match status" value="1"/>
</dbReference>
<dbReference type="PROSITE" id="PS50850">
    <property type="entry name" value="MFS"/>
    <property type="match status" value="1"/>
</dbReference>
<dbReference type="Gene3D" id="1.20.1250.20">
    <property type="entry name" value="MFS general substrate transporter like domains"/>
    <property type="match status" value="1"/>
</dbReference>
<dbReference type="Proteomes" id="UP000189777">
    <property type="component" value="Unassembled WGS sequence"/>
</dbReference>
<protein>
    <submittedName>
        <fullName evidence="11">MFS transporter, YNFM family, putative membrane transport protein</fullName>
    </submittedName>
</protein>
<dbReference type="RefSeq" id="WP_245807030.1">
    <property type="nucleotide sequence ID" value="NZ_FUZQ01000003.1"/>
</dbReference>
<evidence type="ECO:0000313" key="12">
    <source>
        <dbReference type="Proteomes" id="UP000189777"/>
    </source>
</evidence>
<feature type="transmembrane region" description="Helical" evidence="9">
    <location>
        <begin position="297"/>
        <end position="314"/>
    </location>
</feature>
<keyword evidence="6 9" id="KW-1133">Transmembrane helix</keyword>
<dbReference type="GO" id="GO:0005886">
    <property type="term" value="C:plasma membrane"/>
    <property type="evidence" value="ECO:0007669"/>
    <property type="project" value="UniProtKB-SubCell"/>
</dbReference>
<reference evidence="11 12" key="1">
    <citation type="submission" date="2017-02" db="EMBL/GenBank/DDBJ databases">
        <authorList>
            <person name="Peterson S.W."/>
        </authorList>
    </citation>
    <scope>NUCLEOTIDE SEQUENCE [LARGE SCALE GENOMIC DNA]</scope>
    <source>
        <strain evidence="11 12">DSM 21481</strain>
    </source>
</reference>
<feature type="region of interest" description="Disordered" evidence="8">
    <location>
        <begin position="1"/>
        <end position="22"/>
    </location>
</feature>
<feature type="domain" description="Major facilitator superfamily (MFS) profile" evidence="10">
    <location>
        <begin position="30"/>
        <end position="411"/>
    </location>
</feature>
<keyword evidence="12" id="KW-1185">Reference proteome</keyword>
<dbReference type="EMBL" id="FUZQ01000003">
    <property type="protein sequence ID" value="SKC60357.1"/>
    <property type="molecule type" value="Genomic_DNA"/>
</dbReference>
<gene>
    <name evidence="11" type="ORF">SAMN04324258_1964</name>
</gene>
<keyword evidence="3" id="KW-0813">Transport</keyword>
<evidence type="ECO:0000256" key="8">
    <source>
        <dbReference type="SAM" id="MobiDB-lite"/>
    </source>
</evidence>
<evidence type="ECO:0000256" key="4">
    <source>
        <dbReference type="ARBA" id="ARBA00022475"/>
    </source>
</evidence>
<dbReference type="SUPFAM" id="SSF103473">
    <property type="entry name" value="MFS general substrate transporter"/>
    <property type="match status" value="1"/>
</dbReference>
<dbReference type="CDD" id="cd17324">
    <property type="entry name" value="MFS_NepI_like"/>
    <property type="match status" value="1"/>
</dbReference>
<evidence type="ECO:0000313" key="11">
    <source>
        <dbReference type="EMBL" id="SKC60357.1"/>
    </source>
</evidence>
<keyword evidence="7 9" id="KW-0472">Membrane</keyword>
<organism evidence="11 12">
    <name type="scientific">Krasilnikoviella flava</name>
    <dbReference type="NCBI Taxonomy" id="526729"/>
    <lineage>
        <taxon>Bacteria</taxon>
        <taxon>Bacillati</taxon>
        <taxon>Actinomycetota</taxon>
        <taxon>Actinomycetes</taxon>
        <taxon>Micrococcales</taxon>
        <taxon>Promicromonosporaceae</taxon>
        <taxon>Krasilnikoviella</taxon>
    </lineage>
</organism>
<dbReference type="GO" id="GO:0022857">
    <property type="term" value="F:transmembrane transporter activity"/>
    <property type="evidence" value="ECO:0007669"/>
    <property type="project" value="InterPro"/>
</dbReference>
<feature type="transmembrane region" description="Helical" evidence="9">
    <location>
        <begin position="96"/>
        <end position="115"/>
    </location>
</feature>
<feature type="transmembrane region" description="Helical" evidence="9">
    <location>
        <begin position="320"/>
        <end position="339"/>
    </location>
</feature>
<evidence type="ECO:0000256" key="2">
    <source>
        <dbReference type="ARBA" id="ARBA00008335"/>
    </source>
</evidence>
<evidence type="ECO:0000259" key="10">
    <source>
        <dbReference type="PROSITE" id="PS50850"/>
    </source>
</evidence>
<evidence type="ECO:0000256" key="7">
    <source>
        <dbReference type="ARBA" id="ARBA00023136"/>
    </source>
</evidence>
<feature type="transmembrane region" description="Helical" evidence="9">
    <location>
        <begin position="31"/>
        <end position="49"/>
    </location>
</feature>
<comment type="subcellular location">
    <subcellularLocation>
        <location evidence="1">Cell membrane</location>
        <topology evidence="1">Multi-pass membrane protein</topology>
    </subcellularLocation>
</comment>
<feature type="transmembrane region" description="Helical" evidence="9">
    <location>
        <begin position="184"/>
        <end position="204"/>
    </location>
</feature>
<evidence type="ECO:0000256" key="3">
    <source>
        <dbReference type="ARBA" id="ARBA00022448"/>
    </source>
</evidence>
<keyword evidence="5 9" id="KW-0812">Transmembrane</keyword>
<dbReference type="InterPro" id="IPR011701">
    <property type="entry name" value="MFS"/>
</dbReference>
<name>A0A1T5K9I1_9MICO</name>
<dbReference type="Pfam" id="PF07690">
    <property type="entry name" value="MFS_1"/>
    <property type="match status" value="1"/>
</dbReference>
<proteinExistence type="inferred from homology"/>
<feature type="transmembrane region" description="Helical" evidence="9">
    <location>
        <begin position="386"/>
        <end position="407"/>
    </location>
</feature>